<dbReference type="EMBL" id="CP141881">
    <property type="protein sequence ID" value="WRT63991.1"/>
    <property type="molecule type" value="Genomic_DNA"/>
</dbReference>
<dbReference type="InterPro" id="IPR057721">
    <property type="entry name" value="BCD1_alpha/beta"/>
</dbReference>
<evidence type="ECO:0000256" key="3">
    <source>
        <dbReference type="ARBA" id="ARBA00022771"/>
    </source>
</evidence>
<protein>
    <recommendedName>
        <fullName evidence="9">HIT-type domain-containing protein</fullName>
    </recommendedName>
</protein>
<gene>
    <name evidence="10" type="ORF">IL334_000918</name>
</gene>
<evidence type="ECO:0000313" key="11">
    <source>
        <dbReference type="Proteomes" id="UP001329825"/>
    </source>
</evidence>
<dbReference type="Pfam" id="PF04438">
    <property type="entry name" value="zf-HIT"/>
    <property type="match status" value="1"/>
</dbReference>
<dbReference type="Proteomes" id="UP001329825">
    <property type="component" value="Chromosome 1"/>
</dbReference>
<dbReference type="Gene3D" id="3.30.60.190">
    <property type="match status" value="1"/>
</dbReference>
<feature type="region of interest" description="Disordered" evidence="8">
    <location>
        <begin position="1"/>
        <end position="47"/>
    </location>
</feature>
<keyword evidence="11" id="KW-1185">Reference proteome</keyword>
<comment type="function">
    <text evidence="5">Required for box C/D snoRNAs accumulation involved in snoRNA processing, snoRNA transport to the nucleolus and ribosome biogenesis.</text>
</comment>
<dbReference type="CDD" id="cd23023">
    <property type="entry name" value="zf-HIT_BCD1"/>
    <property type="match status" value="1"/>
</dbReference>
<sequence>MNHPLPARPNFIPTSGIAVAGPSRPSSIPINPNPTSTAVPKPPSSKLKPAIDPAKCTICSSPPKYTCPKCSARSCSLLCSKTHKTRDECDGIRDPAAFVPLNQYGQGAWSDDYKWLEEGRRKVGAWGENVNVEEINSISSSSRGKSISTRGRGGRGGSRGDMISRGKTNRGSSKMIGLKRELERLGCDISFMPTGMEQRKLNQSSWSIKTKNLFLTIRLSIPAQLLDPSSSSSSSANKSIVHARVLLASPKSSSLPTLSDLISFPPDVSKVVCVLPFHSTPSRPAPEHDKGQRLFYPPLEPSLPLAKVLKGTAWVEFPTLEIMEQTKWEEGLNEGVFVMVPLSEPAIWSSERTRDSGWGKRGVNQIDTGLADVVVEGREEEAKKPKVAVEGLMALGEYESEDEAEEDDEGDDEEVDDVHRPDDSDEEQEVKEGDDDDIAEPSLEILRAVGMALAADLEEA</sequence>
<evidence type="ECO:0000256" key="7">
    <source>
        <dbReference type="PROSITE-ProRule" id="PRU00453"/>
    </source>
</evidence>
<proteinExistence type="inferred from homology"/>
<dbReference type="PANTHER" id="PTHR13483">
    <property type="entry name" value="BOX C_D SNORNA PROTEIN 1-RELATED"/>
    <property type="match status" value="1"/>
</dbReference>
<keyword evidence="3 7" id="KW-0863">Zinc-finger</keyword>
<feature type="compositionally biased region" description="Low complexity" evidence="8">
    <location>
        <begin position="141"/>
        <end position="150"/>
    </location>
</feature>
<dbReference type="SUPFAM" id="SSF144232">
    <property type="entry name" value="HIT/MYND zinc finger-like"/>
    <property type="match status" value="1"/>
</dbReference>
<evidence type="ECO:0000256" key="8">
    <source>
        <dbReference type="SAM" id="MobiDB-lite"/>
    </source>
</evidence>
<evidence type="ECO:0000256" key="5">
    <source>
        <dbReference type="ARBA" id="ARBA00049598"/>
    </source>
</evidence>
<evidence type="ECO:0000256" key="1">
    <source>
        <dbReference type="ARBA" id="ARBA00022553"/>
    </source>
</evidence>
<keyword evidence="1" id="KW-0597">Phosphoprotein</keyword>
<dbReference type="Pfam" id="PF25790">
    <property type="entry name" value="BCD1"/>
    <property type="match status" value="1"/>
</dbReference>
<comment type="similarity">
    <text evidence="6">Belongs to the BCD1 family.</text>
</comment>
<dbReference type="GeneID" id="87953049"/>
<keyword evidence="2" id="KW-0479">Metal-binding</keyword>
<evidence type="ECO:0000256" key="6">
    <source>
        <dbReference type="ARBA" id="ARBA00049654"/>
    </source>
</evidence>
<evidence type="ECO:0000256" key="2">
    <source>
        <dbReference type="ARBA" id="ARBA00022723"/>
    </source>
</evidence>
<feature type="region of interest" description="Disordered" evidence="8">
    <location>
        <begin position="396"/>
        <end position="442"/>
    </location>
</feature>
<dbReference type="RefSeq" id="XP_062788731.1">
    <property type="nucleotide sequence ID" value="XM_062932680.1"/>
</dbReference>
<feature type="compositionally biased region" description="Acidic residues" evidence="8">
    <location>
        <begin position="423"/>
        <end position="439"/>
    </location>
</feature>
<evidence type="ECO:0000256" key="4">
    <source>
        <dbReference type="ARBA" id="ARBA00022833"/>
    </source>
</evidence>
<accession>A0ABZ1CQQ7</accession>
<name>A0ABZ1CQQ7_9TREE</name>
<dbReference type="PROSITE" id="PS51083">
    <property type="entry name" value="ZF_HIT"/>
    <property type="match status" value="1"/>
</dbReference>
<organism evidence="10 11">
    <name type="scientific">Kwoniella shivajii</name>
    <dbReference type="NCBI Taxonomy" id="564305"/>
    <lineage>
        <taxon>Eukaryota</taxon>
        <taxon>Fungi</taxon>
        <taxon>Dikarya</taxon>
        <taxon>Basidiomycota</taxon>
        <taxon>Agaricomycotina</taxon>
        <taxon>Tremellomycetes</taxon>
        <taxon>Tremellales</taxon>
        <taxon>Cryptococcaceae</taxon>
        <taxon>Kwoniella</taxon>
    </lineage>
</organism>
<dbReference type="PANTHER" id="PTHR13483:SF3">
    <property type="entry name" value="BOX C_D SNORNA PROTEIN 1"/>
    <property type="match status" value="1"/>
</dbReference>
<feature type="region of interest" description="Disordered" evidence="8">
    <location>
        <begin position="141"/>
        <end position="171"/>
    </location>
</feature>
<reference evidence="10 11" key="1">
    <citation type="submission" date="2024-01" db="EMBL/GenBank/DDBJ databases">
        <title>Comparative genomics of Cryptococcus and Kwoniella reveals pathogenesis evolution and contrasting modes of karyotype evolution via chromosome fusion or intercentromeric recombination.</title>
        <authorList>
            <person name="Coelho M.A."/>
            <person name="David-Palma M."/>
            <person name="Shea T."/>
            <person name="Bowers K."/>
            <person name="McGinley-Smith S."/>
            <person name="Mohammad A.W."/>
            <person name="Gnirke A."/>
            <person name="Yurkov A.M."/>
            <person name="Nowrousian M."/>
            <person name="Sun S."/>
            <person name="Cuomo C.A."/>
            <person name="Heitman J."/>
        </authorList>
    </citation>
    <scope>NUCLEOTIDE SEQUENCE [LARGE SCALE GENOMIC DNA]</scope>
    <source>
        <strain evidence="10">CBS 11374</strain>
    </source>
</reference>
<dbReference type="InterPro" id="IPR007529">
    <property type="entry name" value="Znf_HIT"/>
</dbReference>
<feature type="domain" description="HIT-type" evidence="9">
    <location>
        <begin position="56"/>
        <end position="89"/>
    </location>
</feature>
<evidence type="ECO:0000313" key="10">
    <source>
        <dbReference type="EMBL" id="WRT63991.1"/>
    </source>
</evidence>
<dbReference type="InterPro" id="IPR051639">
    <property type="entry name" value="BCD1"/>
</dbReference>
<feature type="compositionally biased region" description="Acidic residues" evidence="8">
    <location>
        <begin position="398"/>
        <end position="416"/>
    </location>
</feature>
<keyword evidence="4" id="KW-0862">Zinc</keyword>
<feature type="compositionally biased region" description="Low complexity" evidence="8">
    <location>
        <begin position="22"/>
        <end position="37"/>
    </location>
</feature>
<evidence type="ECO:0000259" key="9">
    <source>
        <dbReference type="PROSITE" id="PS51083"/>
    </source>
</evidence>